<dbReference type="InterPro" id="IPR027417">
    <property type="entry name" value="P-loop_NTPase"/>
</dbReference>
<keyword evidence="3" id="KW-1185">Reference proteome</keyword>
<protein>
    <submittedName>
        <fullName evidence="2">AAA domain-containing protein</fullName>
    </submittedName>
</protein>
<evidence type="ECO:0000256" key="1">
    <source>
        <dbReference type="SAM" id="MobiDB-lite"/>
    </source>
</evidence>
<dbReference type="Pfam" id="PF13671">
    <property type="entry name" value="AAA_33"/>
    <property type="match status" value="1"/>
</dbReference>
<gene>
    <name evidence="2" type="ORF">LX16_3747</name>
</gene>
<feature type="region of interest" description="Disordered" evidence="1">
    <location>
        <begin position="183"/>
        <end position="203"/>
    </location>
</feature>
<evidence type="ECO:0000313" key="2">
    <source>
        <dbReference type="EMBL" id="TWJ12980.1"/>
    </source>
</evidence>
<accession>A0A562V521</accession>
<comment type="caution">
    <text evidence="2">The sequence shown here is derived from an EMBL/GenBank/DDBJ whole genome shotgun (WGS) entry which is preliminary data.</text>
</comment>
<dbReference type="AlphaFoldDB" id="A0A562V521"/>
<name>A0A562V521_9ACTN</name>
<dbReference type="Proteomes" id="UP000321617">
    <property type="component" value="Unassembled WGS sequence"/>
</dbReference>
<sequence length="227" mass="24596">MAHIDVETPAILIVTGMPGAGKSTVTRRIAAELPRAARLDGDQVNRLVVSGRVGPLGEPVDEAERQVELCNRNLCALAANFADAGFTALIDWVIPTREQLDLFVRLLAPRTVHFVMLAPGIAACRDRDMRRDPRERFRFDGYEALEAAMSRELGDVGWWFDTSALEPGETARRVIEEAGERARVGGREAGPRPAAVSDGAQGRQVTQSAVSLVTTDSSIHIPGSKIT</sequence>
<dbReference type="SUPFAM" id="SSF52540">
    <property type="entry name" value="P-loop containing nucleoside triphosphate hydrolases"/>
    <property type="match status" value="1"/>
</dbReference>
<proteinExistence type="predicted"/>
<evidence type="ECO:0000313" key="3">
    <source>
        <dbReference type="Proteomes" id="UP000321617"/>
    </source>
</evidence>
<organism evidence="2 3">
    <name type="scientific">Stackebrandtia albiflava</name>
    <dbReference type="NCBI Taxonomy" id="406432"/>
    <lineage>
        <taxon>Bacteria</taxon>
        <taxon>Bacillati</taxon>
        <taxon>Actinomycetota</taxon>
        <taxon>Actinomycetes</taxon>
        <taxon>Glycomycetales</taxon>
        <taxon>Glycomycetaceae</taxon>
        <taxon>Stackebrandtia</taxon>
    </lineage>
</organism>
<dbReference type="Gene3D" id="3.40.50.300">
    <property type="entry name" value="P-loop containing nucleotide triphosphate hydrolases"/>
    <property type="match status" value="1"/>
</dbReference>
<dbReference type="EMBL" id="VLLL01000006">
    <property type="protein sequence ID" value="TWJ12980.1"/>
    <property type="molecule type" value="Genomic_DNA"/>
</dbReference>
<reference evidence="2 3" key="1">
    <citation type="journal article" date="2013" name="Stand. Genomic Sci.">
        <title>Genomic Encyclopedia of Type Strains, Phase I: The one thousand microbial genomes (KMG-I) project.</title>
        <authorList>
            <person name="Kyrpides N.C."/>
            <person name="Woyke T."/>
            <person name="Eisen J.A."/>
            <person name="Garrity G."/>
            <person name="Lilburn T.G."/>
            <person name="Beck B.J."/>
            <person name="Whitman W.B."/>
            <person name="Hugenholtz P."/>
            <person name="Klenk H.P."/>
        </authorList>
    </citation>
    <scope>NUCLEOTIDE SEQUENCE [LARGE SCALE GENOMIC DNA]</scope>
    <source>
        <strain evidence="2 3">DSM 45044</strain>
    </source>
</reference>
<dbReference type="RefSeq" id="WP_244615868.1">
    <property type="nucleotide sequence ID" value="NZ_BAABIJ010000002.1"/>
</dbReference>